<organism evidence="3 4">
    <name type="scientific">Fusarium oxysporum f. sp. cubense</name>
    <dbReference type="NCBI Taxonomy" id="61366"/>
    <lineage>
        <taxon>Eukaryota</taxon>
        <taxon>Fungi</taxon>
        <taxon>Dikarya</taxon>
        <taxon>Ascomycota</taxon>
        <taxon>Pezizomycotina</taxon>
        <taxon>Sordariomycetes</taxon>
        <taxon>Hypocreomycetidae</taxon>
        <taxon>Hypocreales</taxon>
        <taxon>Nectriaceae</taxon>
        <taxon>Fusarium</taxon>
        <taxon>Fusarium oxysporum species complex</taxon>
    </lineage>
</organism>
<sequence>MSGLEIAGLILGAIPVAIETLKMGSQGIAILQRCRRYENELDRLINKLENERVRLEDVCEKVLVDLVPHSRIEELIQNPDRLFNDDPELKDKLRGRLWKGCDLFDQTLKEINYTMNEAINRISLQIQDESNIRRSLRHSFLDDLLSRINEGVSALEQLVHRSIQLEPARKIRAQGKFMCYMRGIASELFAAVKAGFGCPCEHHVGLQLEKWTSNIAPDDIRPESLIGGADFHLSLSYKGPGTSPAAPTSHDTKWSDVLVKPAPIMRSQAMAKPSRSRSKFEQRLEYSRPTRLPLFKGASFSTVVDSTQPPGTSQELEMITREEQVPSTKILDLCGTVRQPFLQTPEACFGLIFNTSVPKARAYDVYPIIPSNYRKRCVRTVTSLNEVLGQNQRHIILSEQDRLKLAVVIASSLLQLYGSSWIPKVIRSQDIYLIQGPDDPICDRFFVLQSLPQVKEIVKEENQELTSMRNQTLFYLGVLLIELAFGKPLELLRSERDKSSIGSQFFTDYRTAKRLVDQVNSFVGPSYGSAVSRCIDGEFHSSEVGLEDTNLSHDVYTGVVMLLEKSIGESLV</sequence>
<comment type="caution">
    <text evidence="3">The sequence shown here is derived from an EMBL/GenBank/DDBJ whole genome shotgun (WGS) entry which is preliminary data.</text>
</comment>
<dbReference type="EMBL" id="SRMI01000001">
    <property type="protein sequence ID" value="TVY79992.1"/>
    <property type="molecule type" value="Genomic_DNA"/>
</dbReference>
<keyword evidence="1" id="KW-0175">Coiled coil</keyword>
<gene>
    <name evidence="3" type="ORF">Focb16_v009426</name>
</gene>
<name>A0A559LX90_FUSOC</name>
<dbReference type="InterPro" id="IPR056002">
    <property type="entry name" value="DUF7580"/>
</dbReference>
<dbReference type="Pfam" id="PF24476">
    <property type="entry name" value="DUF7580"/>
    <property type="match status" value="1"/>
</dbReference>
<feature type="coiled-coil region" evidence="1">
    <location>
        <begin position="31"/>
        <end position="65"/>
    </location>
</feature>
<feature type="domain" description="DUF7580" evidence="2">
    <location>
        <begin position="381"/>
        <end position="567"/>
    </location>
</feature>
<reference evidence="3 4" key="1">
    <citation type="journal article" date="2019" name="Microbiol. Resour. Announc.">
        <title>High-quality draft genome sequence of Fusarium oxysporum f. sp. cubense strain 160527, a causal agent of Panama disease.</title>
        <authorList>
            <person name="Asai S."/>
            <person name="Ayukawa Y."/>
            <person name="Gan P."/>
            <person name="Masuda S."/>
            <person name="Komatsu K."/>
            <person name="Shirasu K."/>
            <person name="Arie T."/>
        </authorList>
    </citation>
    <scope>NUCLEOTIDE SEQUENCE [LARGE SCALE GENOMIC DNA]</scope>
    <source>
        <strain evidence="3 4">160527</strain>
    </source>
</reference>
<protein>
    <recommendedName>
        <fullName evidence="2">DUF7580 domain-containing protein</fullName>
    </recommendedName>
</protein>
<dbReference type="PANTHER" id="PTHR35186">
    <property type="entry name" value="ANK_REP_REGION DOMAIN-CONTAINING PROTEIN"/>
    <property type="match status" value="1"/>
</dbReference>
<accession>A0A559LX90</accession>
<evidence type="ECO:0000313" key="3">
    <source>
        <dbReference type="EMBL" id="TVY79992.1"/>
    </source>
</evidence>
<dbReference type="AlphaFoldDB" id="A0A559LX90"/>
<dbReference type="Proteomes" id="UP000320707">
    <property type="component" value="Unassembled WGS sequence"/>
</dbReference>
<evidence type="ECO:0000259" key="2">
    <source>
        <dbReference type="Pfam" id="PF24476"/>
    </source>
</evidence>
<dbReference type="PANTHER" id="PTHR35186:SF4">
    <property type="entry name" value="PRION-INHIBITION AND PROPAGATION HELO DOMAIN-CONTAINING PROTEIN"/>
    <property type="match status" value="1"/>
</dbReference>
<evidence type="ECO:0000313" key="4">
    <source>
        <dbReference type="Proteomes" id="UP000320707"/>
    </source>
</evidence>
<proteinExistence type="predicted"/>
<evidence type="ECO:0000256" key="1">
    <source>
        <dbReference type="SAM" id="Coils"/>
    </source>
</evidence>